<comment type="similarity">
    <text evidence="4 9">Belongs to the mannonate dehydratase family.</text>
</comment>
<comment type="pathway">
    <text evidence="3 9">Carbohydrate metabolism; pentose and glucuronate interconversion.</text>
</comment>
<evidence type="ECO:0000256" key="4">
    <source>
        <dbReference type="ARBA" id="ARBA00007389"/>
    </source>
</evidence>
<evidence type="ECO:0000256" key="3">
    <source>
        <dbReference type="ARBA" id="ARBA00004892"/>
    </source>
</evidence>
<comment type="cofactor">
    <cofactor evidence="9">
        <name>Fe(2+)</name>
        <dbReference type="ChEBI" id="CHEBI:29033"/>
    </cofactor>
    <cofactor evidence="9">
        <name>Mn(2+)</name>
        <dbReference type="ChEBI" id="CHEBI:29035"/>
    </cofactor>
</comment>
<comment type="function">
    <text evidence="2 9">Catalyzes the dehydration of D-mannonate.</text>
</comment>
<dbReference type="EC" id="4.2.1.8" evidence="5 9"/>
<accession>A0A9D9I995</accession>
<organism evidence="10 11">
    <name type="scientific">Candidatus Ornithospirochaeta stercoravium</name>
    <dbReference type="NCBI Taxonomy" id="2840897"/>
    <lineage>
        <taxon>Bacteria</taxon>
        <taxon>Pseudomonadati</taxon>
        <taxon>Spirochaetota</taxon>
        <taxon>Spirochaetia</taxon>
        <taxon>Spirochaetales</taxon>
        <taxon>Spirochaetaceae</taxon>
        <taxon>Spirochaetaceae incertae sedis</taxon>
        <taxon>Candidatus Ornithospirochaeta</taxon>
    </lineage>
</organism>
<evidence type="ECO:0000256" key="8">
    <source>
        <dbReference type="ARBA" id="ARBA00023239"/>
    </source>
</evidence>
<dbReference type="GO" id="GO:0042840">
    <property type="term" value="P:D-glucuronate catabolic process"/>
    <property type="evidence" value="ECO:0007669"/>
    <property type="project" value="TreeGrafter"/>
</dbReference>
<protein>
    <recommendedName>
        <fullName evidence="5 9">Mannonate dehydratase</fullName>
        <ecNumber evidence="5 9">4.2.1.8</ecNumber>
    </recommendedName>
    <alternativeName>
        <fullName evidence="9">D-mannonate hydro-lyase</fullName>
    </alternativeName>
</protein>
<evidence type="ECO:0000256" key="5">
    <source>
        <dbReference type="ARBA" id="ARBA00012927"/>
    </source>
</evidence>
<evidence type="ECO:0000256" key="7">
    <source>
        <dbReference type="ARBA" id="ARBA00023211"/>
    </source>
</evidence>
<dbReference type="NCBIfam" id="TIGR00695">
    <property type="entry name" value="uxuA"/>
    <property type="match status" value="1"/>
</dbReference>
<reference evidence="10" key="1">
    <citation type="submission" date="2020-10" db="EMBL/GenBank/DDBJ databases">
        <authorList>
            <person name="Gilroy R."/>
        </authorList>
    </citation>
    <scope>NUCLEOTIDE SEQUENCE</scope>
    <source>
        <strain evidence="10">14700</strain>
    </source>
</reference>
<dbReference type="InterPro" id="IPR004628">
    <property type="entry name" value="Man_deHydtase"/>
</dbReference>
<dbReference type="Gene3D" id="3.20.20.150">
    <property type="entry name" value="Divalent-metal-dependent TIM barrel enzymes"/>
    <property type="match status" value="1"/>
</dbReference>
<keyword evidence="6 9" id="KW-0408">Iron</keyword>
<dbReference type="GO" id="GO:0008198">
    <property type="term" value="F:ferrous iron binding"/>
    <property type="evidence" value="ECO:0007669"/>
    <property type="project" value="TreeGrafter"/>
</dbReference>
<dbReference type="PANTHER" id="PTHR30387:SF2">
    <property type="entry name" value="MANNONATE DEHYDRATASE"/>
    <property type="match status" value="1"/>
</dbReference>
<dbReference type="InterPro" id="IPR036237">
    <property type="entry name" value="Xyl_isomerase-like_sf"/>
</dbReference>
<dbReference type="PIRSF" id="PIRSF016049">
    <property type="entry name" value="Man_dehyd"/>
    <property type="match status" value="1"/>
</dbReference>
<evidence type="ECO:0000256" key="6">
    <source>
        <dbReference type="ARBA" id="ARBA00023004"/>
    </source>
</evidence>
<gene>
    <name evidence="9 10" type="primary">uxuA</name>
    <name evidence="10" type="ORF">IAA72_00945</name>
</gene>
<proteinExistence type="inferred from homology"/>
<keyword evidence="8 9" id="KW-0456">Lyase</keyword>
<dbReference type="EMBL" id="JADIMF010000016">
    <property type="protein sequence ID" value="MBO8468337.1"/>
    <property type="molecule type" value="Genomic_DNA"/>
</dbReference>
<evidence type="ECO:0000256" key="2">
    <source>
        <dbReference type="ARBA" id="ARBA00002713"/>
    </source>
</evidence>
<evidence type="ECO:0000256" key="9">
    <source>
        <dbReference type="HAMAP-Rule" id="MF_00106"/>
    </source>
</evidence>
<dbReference type="AlphaFoldDB" id="A0A9D9I995"/>
<dbReference type="HAMAP" id="MF_00106">
    <property type="entry name" value="UxuA"/>
    <property type="match status" value="1"/>
</dbReference>
<dbReference type="PANTHER" id="PTHR30387">
    <property type="entry name" value="MANNONATE DEHYDRATASE"/>
    <property type="match status" value="1"/>
</dbReference>
<dbReference type="Proteomes" id="UP000810292">
    <property type="component" value="Unassembled WGS sequence"/>
</dbReference>
<evidence type="ECO:0000313" key="11">
    <source>
        <dbReference type="Proteomes" id="UP000810292"/>
    </source>
</evidence>
<dbReference type="SUPFAM" id="SSF51658">
    <property type="entry name" value="Xylose isomerase-like"/>
    <property type="match status" value="1"/>
</dbReference>
<sequence length="359" mass="40632">MQMTLRWFGDKFDSVKLWQIRQIPGVKGVITTLYDIPAGELWPIERIQALKKEVEDAGLTIAGIESVNIHDDIKIGKPSRDKYIENYIQTLENLAKCDIKLVCYNFMPVFDWTRTDLAKARPDGATVLAYDQKVVDSIDPQKFFDQTNSNSNGYVMPGWEPERLSKVKELFEAYKDVDEETLFNNLVYFLKAIQPVCEKYGIKMAIHPDDPAWPVFGLPRIITSKEKILRVMKAVDSPFNGLTFCAGSFGTNPENDLPGIIRALPGRVHFAHVRNLHHFAPGVFEEAAHLSADGSFDLYEIVRALYETGFDGPIRPDHGRAIWGEVSMPGYGLYDRALGAEYILGLWEAIDKSEKRLGK</sequence>
<name>A0A9D9I995_9SPIO</name>
<evidence type="ECO:0000313" key="10">
    <source>
        <dbReference type="EMBL" id="MBO8468337.1"/>
    </source>
</evidence>
<comment type="caution">
    <text evidence="10">The sequence shown here is derived from an EMBL/GenBank/DDBJ whole genome shotgun (WGS) entry which is preliminary data.</text>
</comment>
<dbReference type="GO" id="GO:0008927">
    <property type="term" value="F:mannonate dehydratase activity"/>
    <property type="evidence" value="ECO:0007669"/>
    <property type="project" value="UniProtKB-UniRule"/>
</dbReference>
<reference evidence="10" key="2">
    <citation type="journal article" date="2021" name="PeerJ">
        <title>Extensive microbial diversity within the chicken gut microbiome revealed by metagenomics and culture.</title>
        <authorList>
            <person name="Gilroy R."/>
            <person name="Ravi A."/>
            <person name="Getino M."/>
            <person name="Pursley I."/>
            <person name="Horton D.L."/>
            <person name="Alikhan N.F."/>
            <person name="Baker D."/>
            <person name="Gharbi K."/>
            <person name="Hall N."/>
            <person name="Watson M."/>
            <person name="Adriaenssens E.M."/>
            <person name="Foster-Nyarko E."/>
            <person name="Jarju S."/>
            <person name="Secka A."/>
            <person name="Antonio M."/>
            <person name="Oren A."/>
            <person name="Chaudhuri R.R."/>
            <person name="La Ragione R."/>
            <person name="Hildebrand F."/>
            <person name="Pallen M.J."/>
        </authorList>
    </citation>
    <scope>NUCLEOTIDE SEQUENCE</scope>
    <source>
        <strain evidence="10">14700</strain>
    </source>
</reference>
<comment type="catalytic activity">
    <reaction evidence="1 9">
        <text>D-mannonate = 2-dehydro-3-deoxy-D-gluconate + H2O</text>
        <dbReference type="Rhea" id="RHEA:20097"/>
        <dbReference type="ChEBI" id="CHEBI:15377"/>
        <dbReference type="ChEBI" id="CHEBI:17767"/>
        <dbReference type="ChEBI" id="CHEBI:57990"/>
        <dbReference type="EC" id="4.2.1.8"/>
    </reaction>
</comment>
<evidence type="ECO:0000256" key="1">
    <source>
        <dbReference type="ARBA" id="ARBA00001794"/>
    </source>
</evidence>
<dbReference type="GO" id="GO:0030145">
    <property type="term" value="F:manganese ion binding"/>
    <property type="evidence" value="ECO:0007669"/>
    <property type="project" value="TreeGrafter"/>
</dbReference>
<dbReference type="Pfam" id="PF03786">
    <property type="entry name" value="UxuA"/>
    <property type="match status" value="1"/>
</dbReference>
<dbReference type="NCBIfam" id="NF003027">
    <property type="entry name" value="PRK03906.1"/>
    <property type="match status" value="1"/>
</dbReference>
<keyword evidence="7 9" id="KW-0464">Manganese</keyword>